<dbReference type="EMBL" id="STGY01000009">
    <property type="protein sequence ID" value="THV42989.1"/>
    <property type="molecule type" value="Genomic_DNA"/>
</dbReference>
<proteinExistence type="predicted"/>
<organism evidence="1 2">
    <name type="scientific">Glycomyces buryatensis</name>
    <dbReference type="NCBI Taxonomy" id="2570927"/>
    <lineage>
        <taxon>Bacteria</taxon>
        <taxon>Bacillati</taxon>
        <taxon>Actinomycetota</taxon>
        <taxon>Actinomycetes</taxon>
        <taxon>Glycomycetales</taxon>
        <taxon>Glycomycetaceae</taxon>
        <taxon>Glycomyces</taxon>
    </lineage>
</organism>
<evidence type="ECO:0000313" key="2">
    <source>
        <dbReference type="Proteomes" id="UP000308760"/>
    </source>
</evidence>
<reference evidence="2" key="1">
    <citation type="submission" date="2019-04" db="EMBL/GenBank/DDBJ databases">
        <title>Nocardioides xinjiangensis sp. nov.</title>
        <authorList>
            <person name="Liu S."/>
        </authorList>
    </citation>
    <scope>NUCLEOTIDE SEQUENCE [LARGE SCALE GENOMIC DNA]</scope>
    <source>
        <strain evidence="2">18</strain>
    </source>
</reference>
<reference evidence="1 2" key="2">
    <citation type="submission" date="2019-05" db="EMBL/GenBank/DDBJ databases">
        <title>Glycomyces buryatensis sp. nov.</title>
        <authorList>
            <person name="Nikitina E."/>
        </authorList>
    </citation>
    <scope>NUCLEOTIDE SEQUENCE [LARGE SCALE GENOMIC DNA]</scope>
    <source>
        <strain evidence="1 2">18</strain>
    </source>
</reference>
<keyword evidence="2" id="KW-1185">Reference proteome</keyword>
<name>A0A4S8QNG8_9ACTN</name>
<comment type="caution">
    <text evidence="1">The sequence shown here is derived from an EMBL/GenBank/DDBJ whole genome shotgun (WGS) entry which is preliminary data.</text>
</comment>
<dbReference type="OrthoDB" id="5196896at2"/>
<gene>
    <name evidence="1" type="ORF">FAB82_03275</name>
</gene>
<dbReference type="RefSeq" id="WP_136533120.1">
    <property type="nucleotide sequence ID" value="NZ_STGY01000009.1"/>
</dbReference>
<accession>A0A4S8QNG8</accession>
<sequence>METYTVIFVEEVDLRELARAVSDVFVVAPARIEIWDGDDFADPSAEPGIAQVAAGEQEGAFAEFVGFQGFIDHIGSASRLEVALRLVQRLKKRALIAPESAEEYRWTLIAADGSHGKVVLDGSDLADGILTIVSASEPISGAPDVRVSRFDWLP</sequence>
<dbReference type="Proteomes" id="UP000308760">
    <property type="component" value="Unassembled WGS sequence"/>
</dbReference>
<evidence type="ECO:0000313" key="1">
    <source>
        <dbReference type="EMBL" id="THV42989.1"/>
    </source>
</evidence>
<dbReference type="AlphaFoldDB" id="A0A4S8QNG8"/>
<protein>
    <submittedName>
        <fullName evidence="1">Uncharacterized protein</fullName>
    </submittedName>
</protein>